<dbReference type="PROSITE" id="PS51257">
    <property type="entry name" value="PROKAR_LIPOPROTEIN"/>
    <property type="match status" value="1"/>
</dbReference>
<dbReference type="PANTHER" id="PTHR42852">
    <property type="entry name" value="THIOL:DISULFIDE INTERCHANGE PROTEIN DSBE"/>
    <property type="match status" value="1"/>
</dbReference>
<dbReference type="GO" id="GO:0016209">
    <property type="term" value="F:antioxidant activity"/>
    <property type="evidence" value="ECO:0007669"/>
    <property type="project" value="InterPro"/>
</dbReference>
<dbReference type="AlphaFoldDB" id="A0A1Q2MBX6"/>
<proteinExistence type="predicted"/>
<dbReference type="CDD" id="cd02966">
    <property type="entry name" value="TlpA_like_family"/>
    <property type="match status" value="1"/>
</dbReference>
<dbReference type="PROSITE" id="PS51352">
    <property type="entry name" value="THIOREDOXIN_2"/>
    <property type="match status" value="1"/>
</dbReference>
<dbReference type="PROSITE" id="PS00194">
    <property type="entry name" value="THIOREDOXIN_1"/>
    <property type="match status" value="1"/>
</dbReference>
<accession>A0A1Q2MBX6</accession>
<dbReference type="Pfam" id="PF00578">
    <property type="entry name" value="AhpC-TSA"/>
    <property type="match status" value="1"/>
</dbReference>
<gene>
    <name evidence="3" type="primary">stoA</name>
    <name evidence="3" type="ORF">SMSP2_00375</name>
</gene>
<dbReference type="EMBL" id="CP019646">
    <property type="protein sequence ID" value="AQQ70038.1"/>
    <property type="molecule type" value="Genomic_DNA"/>
</dbReference>
<name>A0A1Q2MBX6_9BACT</name>
<feature type="domain" description="Thioredoxin" evidence="2">
    <location>
        <begin position="16"/>
        <end position="157"/>
    </location>
</feature>
<keyword evidence="1" id="KW-0676">Redox-active center</keyword>
<reference evidence="4" key="1">
    <citation type="submission" date="2017-02" db="EMBL/GenBank/DDBJ databases">
        <title>Comparative genomics and description of representatives of a novel lineage of planctomycetes thriving in anoxic sediments.</title>
        <authorList>
            <person name="Spring S."/>
            <person name="Bunk B."/>
            <person name="Sproer C."/>
        </authorList>
    </citation>
    <scope>NUCLEOTIDE SEQUENCE [LARGE SCALE GENOMIC DNA]</scope>
    <source>
        <strain evidence="4">SM-Chi-D1</strain>
    </source>
</reference>
<dbReference type="GO" id="GO:0016491">
    <property type="term" value="F:oxidoreductase activity"/>
    <property type="evidence" value="ECO:0007669"/>
    <property type="project" value="InterPro"/>
</dbReference>
<evidence type="ECO:0000313" key="4">
    <source>
        <dbReference type="Proteomes" id="UP000188181"/>
    </source>
</evidence>
<dbReference type="KEGG" id="pbas:SMSP2_00375"/>
<evidence type="ECO:0000256" key="1">
    <source>
        <dbReference type="ARBA" id="ARBA00023284"/>
    </source>
</evidence>
<organism evidence="3 4">
    <name type="scientific">Limihaloglobus sulfuriphilus</name>
    <dbReference type="NCBI Taxonomy" id="1851148"/>
    <lineage>
        <taxon>Bacteria</taxon>
        <taxon>Pseudomonadati</taxon>
        <taxon>Planctomycetota</taxon>
        <taxon>Phycisphaerae</taxon>
        <taxon>Sedimentisphaerales</taxon>
        <taxon>Sedimentisphaeraceae</taxon>
        <taxon>Limihaloglobus</taxon>
    </lineage>
</organism>
<evidence type="ECO:0000259" key="2">
    <source>
        <dbReference type="PROSITE" id="PS51352"/>
    </source>
</evidence>
<dbReference type="RefSeq" id="WP_146682332.1">
    <property type="nucleotide sequence ID" value="NZ_CP019646.1"/>
</dbReference>
<dbReference type="STRING" id="1851148.SMSP2_00375"/>
<dbReference type="InterPro" id="IPR013766">
    <property type="entry name" value="Thioredoxin_domain"/>
</dbReference>
<dbReference type="PANTHER" id="PTHR42852:SF18">
    <property type="entry name" value="CHROMOSOME UNDETERMINED SCAFFOLD_47, WHOLE GENOME SHOTGUN SEQUENCE"/>
    <property type="match status" value="1"/>
</dbReference>
<dbReference type="InterPro" id="IPR050553">
    <property type="entry name" value="Thioredoxin_ResA/DsbE_sf"/>
</dbReference>
<sequence length="157" mass="17436" precursor="true">MKKTAIIITALIFCAVFQGCKKSDTPATAEYSSDLKQVTDVQSSIDEYKGENLLVVFWATWCPPCRKEIPHLNQLVSENESVSVLALSNEKPSTVVEFMQKNEMKYDVASVESIDLPAPFNQVNAIPTIFFISPDGEIKEKVVGGLDYESLKEKALN</sequence>
<dbReference type="OrthoDB" id="288837at2"/>
<evidence type="ECO:0000313" key="3">
    <source>
        <dbReference type="EMBL" id="AQQ70038.1"/>
    </source>
</evidence>
<keyword evidence="4" id="KW-1185">Reference proteome</keyword>
<dbReference type="InterPro" id="IPR000866">
    <property type="entry name" value="AhpC/TSA"/>
</dbReference>
<dbReference type="SUPFAM" id="SSF52833">
    <property type="entry name" value="Thioredoxin-like"/>
    <property type="match status" value="1"/>
</dbReference>
<dbReference type="InterPro" id="IPR036249">
    <property type="entry name" value="Thioredoxin-like_sf"/>
</dbReference>
<dbReference type="Gene3D" id="3.40.30.10">
    <property type="entry name" value="Glutaredoxin"/>
    <property type="match status" value="1"/>
</dbReference>
<protein>
    <submittedName>
        <fullName evidence="3">Stage IV sporulation protein H</fullName>
    </submittedName>
</protein>
<dbReference type="InterPro" id="IPR017937">
    <property type="entry name" value="Thioredoxin_CS"/>
</dbReference>
<dbReference type="Proteomes" id="UP000188181">
    <property type="component" value="Chromosome"/>
</dbReference>